<organism evidence="1">
    <name type="scientific">marine metagenome</name>
    <dbReference type="NCBI Taxonomy" id="408172"/>
    <lineage>
        <taxon>unclassified sequences</taxon>
        <taxon>metagenomes</taxon>
        <taxon>ecological metagenomes</taxon>
    </lineage>
</organism>
<gene>
    <name evidence="1" type="ORF">METZ01_LOCUS109468</name>
</gene>
<name>A0A381WVT5_9ZZZZ</name>
<dbReference type="AlphaFoldDB" id="A0A381WVT5"/>
<dbReference type="EMBL" id="UINC01013048">
    <property type="protein sequence ID" value="SVA56614.1"/>
    <property type="molecule type" value="Genomic_DNA"/>
</dbReference>
<reference evidence="1" key="1">
    <citation type="submission" date="2018-05" db="EMBL/GenBank/DDBJ databases">
        <authorList>
            <person name="Lanie J.A."/>
            <person name="Ng W.-L."/>
            <person name="Kazmierczak K.M."/>
            <person name="Andrzejewski T.M."/>
            <person name="Davidsen T.M."/>
            <person name="Wayne K.J."/>
            <person name="Tettelin H."/>
            <person name="Glass J.I."/>
            <person name="Rusch D."/>
            <person name="Podicherti R."/>
            <person name="Tsui H.-C.T."/>
            <person name="Winkler M.E."/>
        </authorList>
    </citation>
    <scope>NUCLEOTIDE SEQUENCE</scope>
</reference>
<protein>
    <recommendedName>
        <fullName evidence="2">Peptidase M24 domain-containing protein</fullName>
    </recommendedName>
</protein>
<dbReference type="SUPFAM" id="SSF55920">
    <property type="entry name" value="Creatinase/aminopeptidase"/>
    <property type="match status" value="1"/>
</dbReference>
<dbReference type="InterPro" id="IPR036005">
    <property type="entry name" value="Creatinase/aminopeptidase-like"/>
</dbReference>
<evidence type="ECO:0008006" key="2">
    <source>
        <dbReference type="Google" id="ProtNLM"/>
    </source>
</evidence>
<dbReference type="Gene3D" id="3.90.230.10">
    <property type="entry name" value="Creatinase/methionine aminopeptidase superfamily"/>
    <property type="match status" value="1"/>
</dbReference>
<accession>A0A381WVT5</accession>
<evidence type="ECO:0000313" key="1">
    <source>
        <dbReference type="EMBL" id="SVA56614.1"/>
    </source>
</evidence>
<proteinExistence type="predicted"/>
<sequence>MKMIPHLKSATCCLVLLALPFPVQRQETVDPGTVLPDNSVTLENHVRNSKFNTVLPRVMRDNEIDMWIHVMRPWTPDPLNFEFGSDMGIFIFTDRGQGRIERAVFAGYVNDKNAYDIIDRPLVELPTFVDGVIAEQPGGDETDYLEFRFNGVRDFVSERDPVRIGVNYSEALGLSAASERVPLTDGLSHTDYSLLLSALGDKYAGRVVSAEHLILDYLAGRVPEEIELYRQFGLITAANLDREFEKVVPGVTSLSDLEGNVFRRNPDGVEFHAEDPQPYVLQPGDVFTILHGAGNRIFSSDLGGNAYLLREGETEAPPEIRNVWRAALETRQIMIDNIVAGRTAGQTLDLLIQKIEEAGYFYNPVDQYDSTADPSLTQVHLDVHAVGRSGLVAPRISPLGSNWQREMTIPVLHTFTFEYMIHMPVPAWGTGKHIYIAFHDGAVVTEEGVVFPYPPDPGIRLIR</sequence>